<proteinExistence type="predicted"/>
<keyword evidence="3" id="KW-1134">Transmembrane beta strand</keyword>
<keyword evidence="8" id="KW-0998">Cell outer membrane</keyword>
<accession>A0A069SMC6</accession>
<evidence type="ECO:0000256" key="9">
    <source>
        <dbReference type="PROSITE-ProRule" id="PRU00473"/>
    </source>
</evidence>
<dbReference type="PROSITE" id="PS51123">
    <property type="entry name" value="OMPA_2"/>
    <property type="match status" value="1"/>
</dbReference>
<dbReference type="Gene3D" id="3.30.1330.60">
    <property type="entry name" value="OmpA-like domain"/>
    <property type="match status" value="1"/>
</dbReference>
<dbReference type="EMBL" id="JNHM01000012">
    <property type="protein sequence ID" value="KDS55826.1"/>
    <property type="molecule type" value="Genomic_DNA"/>
</dbReference>
<dbReference type="InterPro" id="IPR050330">
    <property type="entry name" value="Bact_OuterMem_StrucFunc"/>
</dbReference>
<sequence length="396" mass="45009">MKKIYIHKIHLILCFTSVLCFGLPINAQQNAKNGAADNNKKAWEIGIGATGLQMTRFNVINFHTNNKGGYTVGTNKKDFIFGGNLYFARELNSHFYLDLQGTLDYSSDPVRNGKESRWLGMAGIGLQWRLGEYLHSNYIDPFLRMGANYMYKNFKINYKGMEEFNSEEMGWNLSNDYTKEGKDKQNLIPISLGIGVNMWLNDNIGIGLQGDYLIMPYKHIANSWQGSIRLMWRIGGKSLKVKPEIQYVEKIIEKVIEKPIIMKQIIETPSQPNVLCDLFNNIYFEFDKTEITPKAATIIDEIAQIMLTDTSKKYLITGCTDAKGSSQYNMDLSQKRADAVVNALIKKGVPNKMLKAKGVGAKISYASQNAPNEIREGDRKIIVQIITNMDYWNYIP</sequence>
<dbReference type="InterPro" id="IPR006665">
    <property type="entry name" value="OmpA-like"/>
</dbReference>
<gene>
    <name evidence="12" type="ORF">M099_1125</name>
</gene>
<evidence type="ECO:0000256" key="1">
    <source>
        <dbReference type="ARBA" id="ARBA00004571"/>
    </source>
</evidence>
<keyword evidence="5" id="KW-0406">Ion transport</keyword>
<dbReference type="GO" id="GO:0015288">
    <property type="term" value="F:porin activity"/>
    <property type="evidence" value="ECO:0007669"/>
    <property type="project" value="UniProtKB-KW"/>
</dbReference>
<reference evidence="12 13" key="1">
    <citation type="submission" date="2014-04" db="EMBL/GenBank/DDBJ databases">
        <authorList>
            <person name="Sears C."/>
            <person name="Carroll K."/>
            <person name="Sack B.R."/>
            <person name="Qadri F."/>
            <person name="Myers L.L."/>
            <person name="Chung G.-T."/>
            <person name="Escheverria P."/>
            <person name="Fraser C.M."/>
            <person name="Sadzewicz L."/>
            <person name="Shefchek K.A."/>
            <person name="Tallon L."/>
            <person name="Das S.P."/>
            <person name="Daugherty S."/>
            <person name="Mongodin E.F."/>
        </authorList>
    </citation>
    <scope>NUCLEOTIDE SEQUENCE [LARGE SCALE GENOMIC DNA]</scope>
    <source>
        <strain evidence="12 13">3975 RP4</strain>
    </source>
</reference>
<evidence type="ECO:0000259" key="11">
    <source>
        <dbReference type="PROSITE" id="PS51123"/>
    </source>
</evidence>
<protein>
    <submittedName>
        <fullName evidence="12">OmpA family protein</fullName>
    </submittedName>
</protein>
<dbReference type="InterPro" id="IPR036737">
    <property type="entry name" value="OmpA-like_sf"/>
</dbReference>
<dbReference type="PROSITE" id="PS01068">
    <property type="entry name" value="OMPA_1"/>
    <property type="match status" value="1"/>
</dbReference>
<dbReference type="SUPFAM" id="SSF56925">
    <property type="entry name" value="OMPA-like"/>
    <property type="match status" value="1"/>
</dbReference>
<evidence type="ECO:0000256" key="8">
    <source>
        <dbReference type="ARBA" id="ARBA00023237"/>
    </source>
</evidence>
<organism evidence="12 13">
    <name type="scientific">Phocaeicola vulgatus str. 3975 RP4</name>
    <dbReference type="NCBI Taxonomy" id="1339352"/>
    <lineage>
        <taxon>Bacteria</taxon>
        <taxon>Pseudomonadati</taxon>
        <taxon>Bacteroidota</taxon>
        <taxon>Bacteroidia</taxon>
        <taxon>Bacteroidales</taxon>
        <taxon>Bacteroidaceae</taxon>
        <taxon>Phocaeicola</taxon>
    </lineage>
</organism>
<evidence type="ECO:0000256" key="5">
    <source>
        <dbReference type="ARBA" id="ARBA00023065"/>
    </source>
</evidence>
<dbReference type="PANTHER" id="PTHR30329">
    <property type="entry name" value="STATOR ELEMENT OF FLAGELLAR MOTOR COMPLEX"/>
    <property type="match status" value="1"/>
</dbReference>
<keyword evidence="10" id="KW-0732">Signal</keyword>
<evidence type="ECO:0000256" key="4">
    <source>
        <dbReference type="ARBA" id="ARBA00022692"/>
    </source>
</evidence>
<dbReference type="InterPro" id="IPR006690">
    <property type="entry name" value="OMPA-like_CS"/>
</dbReference>
<dbReference type="Proteomes" id="UP000027661">
    <property type="component" value="Unassembled WGS sequence"/>
</dbReference>
<evidence type="ECO:0000256" key="10">
    <source>
        <dbReference type="SAM" id="SignalP"/>
    </source>
</evidence>
<evidence type="ECO:0000256" key="7">
    <source>
        <dbReference type="ARBA" id="ARBA00023136"/>
    </source>
</evidence>
<evidence type="ECO:0000256" key="3">
    <source>
        <dbReference type="ARBA" id="ARBA00022452"/>
    </source>
</evidence>
<evidence type="ECO:0000256" key="6">
    <source>
        <dbReference type="ARBA" id="ARBA00023114"/>
    </source>
</evidence>
<comment type="caution">
    <text evidence="12">The sequence shown here is derived from an EMBL/GenBank/DDBJ whole genome shotgun (WGS) entry which is preliminary data.</text>
</comment>
<keyword evidence="2" id="KW-0813">Transport</keyword>
<feature type="chain" id="PRO_5001666775" evidence="10">
    <location>
        <begin position="32"/>
        <end position="396"/>
    </location>
</feature>
<keyword evidence="6" id="KW-0626">Porin</keyword>
<keyword evidence="7 9" id="KW-0472">Membrane</keyword>
<feature type="signal peptide" evidence="10">
    <location>
        <begin position="1"/>
        <end position="31"/>
    </location>
</feature>
<keyword evidence="4" id="KW-0812">Transmembrane</keyword>
<evidence type="ECO:0000256" key="2">
    <source>
        <dbReference type="ARBA" id="ARBA00022448"/>
    </source>
</evidence>
<comment type="subcellular location">
    <subcellularLocation>
        <location evidence="1">Cell outer membrane</location>
        <topology evidence="1">Multi-pass membrane protein</topology>
    </subcellularLocation>
</comment>
<dbReference type="InterPro" id="IPR011250">
    <property type="entry name" value="OMP/PagP_B-barrel"/>
</dbReference>
<dbReference type="SUPFAM" id="SSF103088">
    <property type="entry name" value="OmpA-like"/>
    <property type="match status" value="1"/>
</dbReference>
<dbReference type="InterPro" id="IPR006664">
    <property type="entry name" value="OMP_bac"/>
</dbReference>
<dbReference type="PANTHER" id="PTHR30329:SF21">
    <property type="entry name" value="LIPOPROTEIN YIAD-RELATED"/>
    <property type="match status" value="1"/>
</dbReference>
<feature type="domain" description="OmpA-like" evidence="11">
    <location>
        <begin position="271"/>
        <end position="389"/>
    </location>
</feature>
<evidence type="ECO:0000313" key="12">
    <source>
        <dbReference type="EMBL" id="KDS55826.1"/>
    </source>
</evidence>
<dbReference type="GO" id="GO:0009279">
    <property type="term" value="C:cell outer membrane"/>
    <property type="evidence" value="ECO:0007669"/>
    <property type="project" value="UniProtKB-SubCell"/>
</dbReference>
<evidence type="ECO:0000313" key="13">
    <source>
        <dbReference type="Proteomes" id="UP000027661"/>
    </source>
</evidence>
<dbReference type="GO" id="GO:0006811">
    <property type="term" value="P:monoatomic ion transport"/>
    <property type="evidence" value="ECO:0007669"/>
    <property type="project" value="UniProtKB-KW"/>
</dbReference>
<dbReference type="RefSeq" id="WP_032952595.1">
    <property type="nucleotide sequence ID" value="NZ_JNHM01000012.1"/>
</dbReference>
<name>A0A069SMC6_PHOVU</name>
<dbReference type="PATRIC" id="fig|1339352.3.peg.1089"/>
<dbReference type="PRINTS" id="PR01021">
    <property type="entry name" value="OMPADOMAIN"/>
</dbReference>
<dbReference type="AlphaFoldDB" id="A0A069SMC6"/>
<dbReference type="CDD" id="cd07185">
    <property type="entry name" value="OmpA_C-like"/>
    <property type="match status" value="1"/>
</dbReference>
<dbReference type="Pfam" id="PF00691">
    <property type="entry name" value="OmpA"/>
    <property type="match status" value="1"/>
</dbReference>
<dbReference type="GO" id="GO:0046930">
    <property type="term" value="C:pore complex"/>
    <property type="evidence" value="ECO:0007669"/>
    <property type="project" value="UniProtKB-KW"/>
</dbReference>